<feature type="chain" id="PRO_5038490568" evidence="2">
    <location>
        <begin position="27"/>
        <end position="372"/>
    </location>
</feature>
<comment type="caution">
    <text evidence="4">The sequence shown here is derived from an EMBL/GenBank/DDBJ whole genome shotgun (WGS) entry which is preliminary data.</text>
</comment>
<evidence type="ECO:0000256" key="1">
    <source>
        <dbReference type="SAM" id="MobiDB-lite"/>
    </source>
</evidence>
<protein>
    <submittedName>
        <fullName evidence="4">Uncharacterized protein</fullName>
    </submittedName>
</protein>
<feature type="signal peptide" evidence="2">
    <location>
        <begin position="1"/>
        <end position="26"/>
    </location>
</feature>
<evidence type="ECO:0000313" key="5">
    <source>
        <dbReference type="Proteomes" id="UP000035218"/>
    </source>
</evidence>
<dbReference type="EMBL" id="BJOL01000018">
    <property type="protein sequence ID" value="GED59048.1"/>
    <property type="molecule type" value="Genomic_DNA"/>
</dbReference>
<dbReference type="GeneID" id="87584289"/>
<name>A0A837KVT1_9BACL</name>
<reference evidence="3 6" key="2">
    <citation type="submission" date="2019-06" db="EMBL/GenBank/DDBJ databases">
        <title>Whole genome shotgun sequence of Brevibacillus formosus NBRC 15716.</title>
        <authorList>
            <person name="Hosoyama A."/>
            <person name="Uohara A."/>
            <person name="Ohji S."/>
            <person name="Ichikawa N."/>
        </authorList>
    </citation>
    <scope>NUCLEOTIDE SEQUENCE [LARGE SCALE GENOMIC DNA]</scope>
    <source>
        <strain evidence="3 6">NBRC 15716</strain>
    </source>
</reference>
<reference evidence="4 5" key="1">
    <citation type="submission" date="2015-05" db="EMBL/GenBank/DDBJ databases">
        <title>Genome sequencing project for genomic taxonomy and phylogenomics of Bacillus-like bacteria.</title>
        <authorList>
            <person name="Liu B."/>
            <person name="Wang J."/>
            <person name="Zhu Y."/>
            <person name="Liu G."/>
            <person name="Chen Q."/>
            <person name="Chen Z."/>
            <person name="Lan J."/>
            <person name="Che J."/>
            <person name="Ge C."/>
            <person name="Shi H."/>
            <person name="Pan Z."/>
            <person name="Liu X."/>
        </authorList>
    </citation>
    <scope>NUCLEOTIDE SEQUENCE [LARGE SCALE GENOMIC DNA]</scope>
    <source>
        <strain evidence="4 5">DSM 9885</strain>
    </source>
</reference>
<dbReference type="PROSITE" id="PS51257">
    <property type="entry name" value="PROKAR_LIPOPROTEIN"/>
    <property type="match status" value="1"/>
</dbReference>
<dbReference type="SUPFAM" id="SSF82171">
    <property type="entry name" value="DPP6 N-terminal domain-like"/>
    <property type="match status" value="1"/>
</dbReference>
<evidence type="ECO:0000313" key="3">
    <source>
        <dbReference type="EMBL" id="GED59048.1"/>
    </source>
</evidence>
<dbReference type="RefSeq" id="WP_047068481.1">
    <property type="nucleotide sequence ID" value="NZ_BJOL01000018.1"/>
</dbReference>
<dbReference type="Proteomes" id="UP000035218">
    <property type="component" value="Unassembled WGS sequence"/>
</dbReference>
<evidence type="ECO:0000313" key="6">
    <source>
        <dbReference type="Proteomes" id="UP000319498"/>
    </source>
</evidence>
<dbReference type="Proteomes" id="UP000319498">
    <property type="component" value="Unassembled WGS sequence"/>
</dbReference>
<dbReference type="InterPro" id="IPR011042">
    <property type="entry name" value="6-blade_b-propeller_TolB-like"/>
</dbReference>
<dbReference type="Gene3D" id="2.120.10.30">
    <property type="entry name" value="TolB, C-terminal domain"/>
    <property type="match status" value="1"/>
</dbReference>
<evidence type="ECO:0000256" key="2">
    <source>
        <dbReference type="SAM" id="SignalP"/>
    </source>
</evidence>
<evidence type="ECO:0000313" key="4">
    <source>
        <dbReference type="EMBL" id="KLI01137.1"/>
    </source>
</evidence>
<dbReference type="AlphaFoldDB" id="A0A837KVT1"/>
<gene>
    <name evidence="4" type="ORF">AA984_04285</name>
    <name evidence="3" type="ORF">BFO01nite_31800</name>
</gene>
<accession>A0A837KVT1</accession>
<dbReference type="EMBL" id="LDCN01000001">
    <property type="protein sequence ID" value="KLI01137.1"/>
    <property type="molecule type" value="Genomic_DNA"/>
</dbReference>
<sequence length="372" mass="43201">MRKASNKIKWLSMVCMFALIAGCQQEPPQPIASENTDKTTEAAAKLSPTPSVVPNQETEKEPTSEPIPLSSPNTTAPAKQPVEEQQKEPLSPYQVLNKIREIEKVKGGTYQGEWKEDEYTFHLPDKDEDRRAARYYERSTHHVKVFGKDGFKYYYHLFDPATYPQATLEAESIQVNPETWQQMDKIEQKLYTNEDTFHAKWSPNFQAVAYYKGTTEDGQAYIWKVGNDSPSPVKEAVIDRYFFTWSPDSEYLLLDTGTSRHRGGQIYQVANDKMSEPFSYISQFHFSPDSKWAAFSLLSGRVAKEKYGMEDEETEDIWLYDLSTMKQEKLLQADDHTDYFPLEWMSETELLYWKKDYQKDTEEELTVTIPQK</sequence>
<keyword evidence="6" id="KW-1185">Reference proteome</keyword>
<keyword evidence="2" id="KW-0732">Signal</keyword>
<organism evidence="4 5">
    <name type="scientific">Brevibacillus formosus</name>
    <dbReference type="NCBI Taxonomy" id="54913"/>
    <lineage>
        <taxon>Bacteria</taxon>
        <taxon>Bacillati</taxon>
        <taxon>Bacillota</taxon>
        <taxon>Bacilli</taxon>
        <taxon>Bacillales</taxon>
        <taxon>Paenibacillaceae</taxon>
        <taxon>Brevibacillus</taxon>
    </lineage>
</organism>
<proteinExistence type="predicted"/>
<feature type="region of interest" description="Disordered" evidence="1">
    <location>
        <begin position="27"/>
        <end position="90"/>
    </location>
</feature>
<dbReference type="OrthoDB" id="9774911at2"/>